<protein>
    <submittedName>
        <fullName evidence="2">Uncharacterized protein</fullName>
    </submittedName>
</protein>
<evidence type="ECO:0000313" key="2">
    <source>
        <dbReference type="EMBL" id="KAF4694627.1"/>
    </source>
</evidence>
<feature type="region of interest" description="Disordered" evidence="1">
    <location>
        <begin position="236"/>
        <end position="275"/>
    </location>
</feature>
<comment type="caution">
    <text evidence="2">The sequence shown here is derived from an EMBL/GenBank/DDBJ whole genome shotgun (WGS) entry which is preliminary data.</text>
</comment>
<feature type="compositionally biased region" description="Low complexity" evidence="1">
    <location>
        <begin position="208"/>
        <end position="222"/>
    </location>
</feature>
<dbReference type="EMBL" id="JABANP010000030">
    <property type="protein sequence ID" value="KAF4694627.1"/>
    <property type="molecule type" value="Genomic_DNA"/>
</dbReference>
<feature type="compositionally biased region" description="Polar residues" evidence="1">
    <location>
        <begin position="10"/>
        <end position="20"/>
    </location>
</feature>
<feature type="region of interest" description="Disordered" evidence="1">
    <location>
        <begin position="1"/>
        <end position="20"/>
    </location>
</feature>
<gene>
    <name evidence="2" type="ORF">FOZ60_007594</name>
</gene>
<name>A0A7J6PFA7_PEROL</name>
<feature type="region of interest" description="Disordered" evidence="1">
    <location>
        <begin position="300"/>
        <end position="447"/>
    </location>
</feature>
<dbReference type="Proteomes" id="UP000541610">
    <property type="component" value="Unassembled WGS sequence"/>
</dbReference>
<accession>A0A7J6PFA7</accession>
<organism evidence="2 3">
    <name type="scientific">Perkinsus olseni</name>
    <name type="common">Perkinsus atlanticus</name>
    <dbReference type="NCBI Taxonomy" id="32597"/>
    <lineage>
        <taxon>Eukaryota</taxon>
        <taxon>Sar</taxon>
        <taxon>Alveolata</taxon>
        <taxon>Perkinsozoa</taxon>
        <taxon>Perkinsea</taxon>
        <taxon>Perkinsida</taxon>
        <taxon>Perkinsidae</taxon>
        <taxon>Perkinsus</taxon>
    </lineage>
</organism>
<feature type="compositionally biased region" description="Acidic residues" evidence="1">
    <location>
        <begin position="498"/>
        <end position="509"/>
    </location>
</feature>
<feature type="compositionally biased region" description="Basic and acidic residues" evidence="1">
    <location>
        <begin position="347"/>
        <end position="394"/>
    </location>
</feature>
<feature type="region of interest" description="Disordered" evidence="1">
    <location>
        <begin position="101"/>
        <end position="224"/>
    </location>
</feature>
<evidence type="ECO:0000256" key="1">
    <source>
        <dbReference type="SAM" id="MobiDB-lite"/>
    </source>
</evidence>
<reference evidence="2 3" key="1">
    <citation type="submission" date="2020-04" db="EMBL/GenBank/DDBJ databases">
        <title>Perkinsus olseni comparative genomics.</title>
        <authorList>
            <person name="Bogema D.R."/>
        </authorList>
    </citation>
    <scope>NUCLEOTIDE SEQUENCE [LARGE SCALE GENOMIC DNA]</scope>
    <source>
        <strain evidence="2">00978-12</strain>
    </source>
</reference>
<feature type="compositionally biased region" description="Acidic residues" evidence="1">
    <location>
        <begin position="473"/>
        <end position="485"/>
    </location>
</feature>
<sequence>MKLRPCVMTPPTSGSEAQQATEIIPRPGPERLDWLRQSLRKRQTPEQRDYVFSKVTQSEFWEPMEVPQLGVNVILNHIEVFSEEQQELLKDRSRYPMRLLAGGHRHRDASVTESERSRESRRRKVHRIGSLVSSGGYITVGSSRRVHTGSKEERSRGRAVKRKVREQHRQKKAEEEASKAARTTEGSVKSSGEVEGISTPEKVDGSNAVASAGGSPVGSPSVEVDYSVDSPVVVCPALPNEQESMGPPQEAQPAGGDSEVAVASGDDENEKEVISEKKRAVLAKKQELLQKQIDLQRLILRRRRESSPPAQTVQPRPRPALPPRGPPRIARTRPRVTKKSGGVSPEEALKRVRELKSAGAREKAPTEMSELDKFEKCKAEVMAKKQQAKEKPAEAEVGGSPADNSEVEVKDGGSPAGSSEVEEEPWFVKVRSLPPSSPIEKEDATVEEREKKLIGIVLQERYKGSSGNSDIFGDAEESDREEVLETPEPVPPQRQTPADDDELDIDDDEFLRLDYSDN</sequence>
<dbReference type="AlphaFoldDB" id="A0A7J6PFA7"/>
<proteinExistence type="predicted"/>
<feature type="compositionally biased region" description="Basic and acidic residues" evidence="1">
    <location>
        <begin position="108"/>
        <end position="118"/>
    </location>
</feature>
<feature type="compositionally biased region" description="Pro residues" evidence="1">
    <location>
        <begin position="316"/>
        <end position="326"/>
    </location>
</feature>
<dbReference type="OrthoDB" id="440218at2759"/>
<evidence type="ECO:0000313" key="3">
    <source>
        <dbReference type="Proteomes" id="UP000541610"/>
    </source>
</evidence>
<feature type="compositionally biased region" description="Basic residues" evidence="1">
    <location>
        <begin position="157"/>
        <end position="171"/>
    </location>
</feature>
<feature type="region of interest" description="Disordered" evidence="1">
    <location>
        <begin position="464"/>
        <end position="518"/>
    </location>
</feature>